<dbReference type="GO" id="GO:0033499">
    <property type="term" value="P:galactose catabolic process via UDP-galactose, Leloir pathway"/>
    <property type="evidence" value="ECO:0007669"/>
    <property type="project" value="TreeGrafter"/>
</dbReference>
<proteinExistence type="inferred from homology"/>
<evidence type="ECO:0000256" key="2">
    <source>
        <dbReference type="ARBA" id="ARBA00023235"/>
    </source>
</evidence>
<reference evidence="4" key="1">
    <citation type="journal article" date="2020" name="Fungal Divers.">
        <title>Resolving the Mortierellaceae phylogeny through synthesis of multi-gene phylogenetics and phylogenomics.</title>
        <authorList>
            <person name="Vandepol N."/>
            <person name="Liber J."/>
            <person name="Desiro A."/>
            <person name="Na H."/>
            <person name="Kennedy M."/>
            <person name="Barry K."/>
            <person name="Grigoriev I.V."/>
            <person name="Miller A.N."/>
            <person name="O'Donnell K."/>
            <person name="Stajich J.E."/>
            <person name="Bonito G."/>
        </authorList>
    </citation>
    <scope>NUCLEOTIDE SEQUENCE</scope>
    <source>
        <strain evidence="4">REB-010B</strain>
    </source>
</reference>
<evidence type="ECO:0000256" key="1">
    <source>
        <dbReference type="ARBA" id="ARBA00006206"/>
    </source>
</evidence>
<dbReference type="AlphaFoldDB" id="A0A9P6RQ87"/>
<sequence>MPIKTTTLSTDPVLVQQHELSVSVDSTGRSASNTDRKVLSVTILTYGATLTHLTFPDRWGQPQDLTLGFDHWEDYLAQAESGAINPFFGAVIGRTASRIAHASFELEGNTHALKASNGVDCQHGGPLGFDKQHWSTISTTDDDGSGGPSVTLQLISPHGQNGYPGRLVTNVKWQLTSQGELALEYWAKLEAGTAAAGDTEIASQDLHSTIVSLTHHPYWNLDGVLNPPESQDLELLLSNSQQQQKDVEVRNPCSIKDHTLWIDSSTLVELGNPHAVPTGRLHNVSQKQPGDGESCLDFTLPTGTGKSLAAGLETIPGGYGYDHVYALAPPQETGIRSIAEVDIEGYYPATPHVANLASPRTGIRMELYTSEPALVLYAAGYLDHTMLPRTKSRHFDLPTSAFFISPTASPLPTHQEANTASHGPKSVVIAAEMGKFAGVCLEPIRYPDAIHHREWSNMVTLHQGQVYRQRTVYKFSSC</sequence>
<protein>
    <recommendedName>
        <fullName evidence="6">Aldose 1-epimerase</fullName>
    </recommendedName>
</protein>
<accession>A0A9P6RQ87</accession>
<dbReference type="Gene3D" id="2.70.98.10">
    <property type="match status" value="1"/>
</dbReference>
<dbReference type="Proteomes" id="UP000738325">
    <property type="component" value="Unassembled WGS sequence"/>
</dbReference>
<dbReference type="Pfam" id="PF01263">
    <property type="entry name" value="Aldose_epim"/>
    <property type="match status" value="2"/>
</dbReference>
<evidence type="ECO:0000313" key="5">
    <source>
        <dbReference type="Proteomes" id="UP000738325"/>
    </source>
</evidence>
<evidence type="ECO:0000313" key="4">
    <source>
        <dbReference type="EMBL" id="KAG0323632.1"/>
    </source>
</evidence>
<keyword evidence="2" id="KW-0413">Isomerase</keyword>
<dbReference type="PANTHER" id="PTHR10091:SF0">
    <property type="entry name" value="GALACTOSE MUTAROTASE"/>
    <property type="match status" value="1"/>
</dbReference>
<organism evidence="4 5">
    <name type="scientific">Dissophora globulifera</name>
    <dbReference type="NCBI Taxonomy" id="979702"/>
    <lineage>
        <taxon>Eukaryota</taxon>
        <taxon>Fungi</taxon>
        <taxon>Fungi incertae sedis</taxon>
        <taxon>Mucoromycota</taxon>
        <taxon>Mortierellomycotina</taxon>
        <taxon>Mortierellomycetes</taxon>
        <taxon>Mortierellales</taxon>
        <taxon>Mortierellaceae</taxon>
        <taxon>Dissophora</taxon>
    </lineage>
</organism>
<keyword evidence="5" id="KW-1185">Reference proteome</keyword>
<dbReference type="CDD" id="cd09019">
    <property type="entry name" value="galactose_mutarotase_like"/>
    <property type="match status" value="1"/>
</dbReference>
<dbReference type="GO" id="GO:0004034">
    <property type="term" value="F:aldose 1-epimerase activity"/>
    <property type="evidence" value="ECO:0007669"/>
    <property type="project" value="TreeGrafter"/>
</dbReference>
<dbReference type="GO" id="GO:0006006">
    <property type="term" value="P:glucose metabolic process"/>
    <property type="evidence" value="ECO:0007669"/>
    <property type="project" value="TreeGrafter"/>
</dbReference>
<dbReference type="InterPro" id="IPR011013">
    <property type="entry name" value="Gal_mutarotase_sf_dom"/>
</dbReference>
<comment type="caution">
    <text evidence="4">The sequence shown here is derived from an EMBL/GenBank/DDBJ whole genome shotgun (WGS) entry which is preliminary data.</text>
</comment>
<dbReference type="InterPro" id="IPR008183">
    <property type="entry name" value="Aldose_1/G6P_1-epimerase"/>
</dbReference>
<dbReference type="SUPFAM" id="SSF74650">
    <property type="entry name" value="Galactose mutarotase-like"/>
    <property type="match status" value="1"/>
</dbReference>
<dbReference type="GO" id="GO:0030246">
    <property type="term" value="F:carbohydrate binding"/>
    <property type="evidence" value="ECO:0007669"/>
    <property type="project" value="InterPro"/>
</dbReference>
<gene>
    <name evidence="4" type="ORF">BGZ99_002649</name>
</gene>
<dbReference type="EMBL" id="JAAAIP010000182">
    <property type="protein sequence ID" value="KAG0323632.1"/>
    <property type="molecule type" value="Genomic_DNA"/>
</dbReference>
<dbReference type="InterPro" id="IPR047215">
    <property type="entry name" value="Galactose_mutarotase-like"/>
</dbReference>
<dbReference type="OrthoDB" id="274691at2759"/>
<dbReference type="InterPro" id="IPR014718">
    <property type="entry name" value="GH-type_carb-bd"/>
</dbReference>
<evidence type="ECO:0008006" key="6">
    <source>
        <dbReference type="Google" id="ProtNLM"/>
    </source>
</evidence>
<comment type="similarity">
    <text evidence="1">Belongs to the aldose epimerase family.</text>
</comment>
<dbReference type="PANTHER" id="PTHR10091">
    <property type="entry name" value="ALDOSE-1-EPIMERASE"/>
    <property type="match status" value="1"/>
</dbReference>
<evidence type="ECO:0000256" key="3">
    <source>
        <dbReference type="ARBA" id="ARBA00023277"/>
    </source>
</evidence>
<name>A0A9P6RQ87_9FUNG</name>
<keyword evidence="3" id="KW-0119">Carbohydrate metabolism</keyword>